<keyword evidence="3" id="KW-1185">Reference proteome</keyword>
<feature type="region of interest" description="Disordered" evidence="1">
    <location>
        <begin position="21"/>
        <end position="59"/>
    </location>
</feature>
<dbReference type="HOGENOM" id="CLU_2963889_0_0_1"/>
<name>W1NGN7_AMBTC</name>
<organism evidence="2 3">
    <name type="scientific">Amborella trichopoda</name>
    <dbReference type="NCBI Taxonomy" id="13333"/>
    <lineage>
        <taxon>Eukaryota</taxon>
        <taxon>Viridiplantae</taxon>
        <taxon>Streptophyta</taxon>
        <taxon>Embryophyta</taxon>
        <taxon>Tracheophyta</taxon>
        <taxon>Spermatophyta</taxon>
        <taxon>Magnoliopsida</taxon>
        <taxon>Amborellales</taxon>
        <taxon>Amborellaceae</taxon>
        <taxon>Amborella</taxon>
    </lineage>
</organism>
<accession>W1NGN7</accession>
<reference evidence="3" key="1">
    <citation type="journal article" date="2013" name="Science">
        <title>The Amborella genome and the evolution of flowering plants.</title>
        <authorList>
            <consortium name="Amborella Genome Project"/>
        </authorList>
    </citation>
    <scope>NUCLEOTIDE SEQUENCE [LARGE SCALE GENOMIC DNA]</scope>
</reference>
<evidence type="ECO:0000313" key="3">
    <source>
        <dbReference type="Proteomes" id="UP000017836"/>
    </source>
</evidence>
<gene>
    <name evidence="2" type="ORF">AMTR_s00010p00239980</name>
</gene>
<protein>
    <submittedName>
        <fullName evidence="2">Uncharacterized protein</fullName>
    </submittedName>
</protein>
<evidence type="ECO:0000256" key="1">
    <source>
        <dbReference type="SAM" id="MobiDB-lite"/>
    </source>
</evidence>
<evidence type="ECO:0000313" key="2">
    <source>
        <dbReference type="EMBL" id="ERM94325.1"/>
    </source>
</evidence>
<dbReference type="Gramene" id="ERM94325">
    <property type="protein sequence ID" value="ERM94325"/>
    <property type="gene ID" value="AMTR_s00010p00239980"/>
</dbReference>
<dbReference type="Proteomes" id="UP000017836">
    <property type="component" value="Unassembled WGS sequence"/>
</dbReference>
<feature type="compositionally biased region" description="Basic and acidic residues" evidence="1">
    <location>
        <begin position="42"/>
        <end position="59"/>
    </location>
</feature>
<sequence length="59" mass="6976">MKSVDGMNTLYPKEDEIKMKQRMKSVDGMNTLYPKDETEDEISSRNETKQKMKSVDEMR</sequence>
<dbReference type="EMBL" id="KI397513">
    <property type="protein sequence ID" value="ERM94325.1"/>
    <property type="molecule type" value="Genomic_DNA"/>
</dbReference>
<dbReference type="AlphaFoldDB" id="W1NGN7"/>
<proteinExistence type="predicted"/>